<keyword evidence="7 13" id="KW-0594">Phospholipid biosynthesis</keyword>
<evidence type="ECO:0000256" key="8">
    <source>
        <dbReference type="ARBA" id="ARBA00023264"/>
    </source>
</evidence>
<keyword evidence="13" id="KW-0963">Cytoplasm</keyword>
<keyword evidence="6 13" id="KW-0443">Lipid metabolism</keyword>
<evidence type="ECO:0000256" key="12">
    <source>
        <dbReference type="ARBA" id="ARBA00080511"/>
    </source>
</evidence>
<name>A0A8A0RQA8_9FIRM</name>
<feature type="binding site" evidence="13">
    <location>
        <position position="140"/>
    </location>
    <ligand>
        <name>sn-glycerol 3-phosphate</name>
        <dbReference type="ChEBI" id="CHEBI:57597"/>
    </ligand>
</feature>
<dbReference type="AlphaFoldDB" id="A0A8A0RQA8"/>
<feature type="binding site" evidence="13">
    <location>
        <position position="283"/>
    </location>
    <ligand>
        <name>NADPH</name>
        <dbReference type="ChEBI" id="CHEBI:57783"/>
    </ligand>
</feature>
<evidence type="ECO:0000313" key="20">
    <source>
        <dbReference type="EMBL" id="QSQ09760.1"/>
    </source>
</evidence>
<dbReference type="Gene3D" id="1.10.1040.10">
    <property type="entry name" value="N-(1-d-carboxylethyl)-l-norvaline Dehydrogenase, domain 2"/>
    <property type="match status" value="1"/>
</dbReference>
<evidence type="ECO:0000313" key="21">
    <source>
        <dbReference type="Proteomes" id="UP000662904"/>
    </source>
</evidence>
<dbReference type="InterPro" id="IPR006109">
    <property type="entry name" value="G3P_DH_NAD-dep_C"/>
</dbReference>
<comment type="function">
    <text evidence="13">Catalyzes the reduction of the glycolytic intermediate dihydroxyacetone phosphate (DHAP) to sn-glycerol 3-phosphate (G3P), the key precursor for phospholipid synthesis.</text>
</comment>
<keyword evidence="3 13" id="KW-0521">NADP</keyword>
<dbReference type="InterPro" id="IPR006168">
    <property type="entry name" value="G3P_DH_NAD-dep"/>
</dbReference>
<evidence type="ECO:0000256" key="9">
    <source>
        <dbReference type="ARBA" id="ARBA00052716"/>
    </source>
</evidence>
<dbReference type="GO" id="GO:0006650">
    <property type="term" value="P:glycerophospholipid metabolic process"/>
    <property type="evidence" value="ECO:0007669"/>
    <property type="project" value="UniProtKB-UniRule"/>
</dbReference>
<proteinExistence type="inferred from homology"/>
<feature type="binding site" evidence="13">
    <location>
        <position position="13"/>
    </location>
    <ligand>
        <name>NADPH</name>
        <dbReference type="ChEBI" id="CHEBI:57783"/>
    </ligand>
</feature>
<feature type="binding site" evidence="15">
    <location>
        <begin position="257"/>
        <end position="258"/>
    </location>
    <ligand>
        <name>substrate</name>
    </ligand>
</feature>
<evidence type="ECO:0000256" key="4">
    <source>
        <dbReference type="ARBA" id="ARBA00023002"/>
    </source>
</evidence>
<keyword evidence="2 13" id="KW-0444">Lipid biosynthesis</keyword>
<dbReference type="Pfam" id="PF07479">
    <property type="entry name" value="NAD_Gly3P_dh_C"/>
    <property type="match status" value="1"/>
</dbReference>
<dbReference type="InterPro" id="IPR008927">
    <property type="entry name" value="6-PGluconate_DH-like_C_sf"/>
</dbReference>
<feature type="binding site" evidence="13">
    <location>
        <position position="34"/>
    </location>
    <ligand>
        <name>NADPH</name>
        <dbReference type="ChEBI" id="CHEBI:57783"/>
    </ligand>
</feature>
<evidence type="ECO:0000256" key="5">
    <source>
        <dbReference type="ARBA" id="ARBA00023027"/>
    </source>
</evidence>
<dbReference type="InterPro" id="IPR013328">
    <property type="entry name" value="6PGD_dom2"/>
</dbReference>
<accession>A0A8A0RQA8</accession>
<gene>
    <name evidence="13 20" type="primary">gpsA</name>
    <name evidence="20" type="ORF">H0A61_02140</name>
</gene>
<evidence type="ECO:0000256" key="10">
    <source>
        <dbReference type="ARBA" id="ARBA00066687"/>
    </source>
</evidence>
<dbReference type="GO" id="GO:0047952">
    <property type="term" value="F:glycerol-3-phosphate dehydrogenase [NAD(P)+] activity"/>
    <property type="evidence" value="ECO:0007669"/>
    <property type="project" value="UniProtKB-UniRule"/>
</dbReference>
<dbReference type="PIRSF" id="PIRSF000114">
    <property type="entry name" value="Glycerol-3-P_dh"/>
    <property type="match status" value="1"/>
</dbReference>
<feature type="binding site" evidence="16">
    <location>
        <position position="142"/>
    </location>
    <ligand>
        <name>NAD(+)</name>
        <dbReference type="ChEBI" id="CHEBI:57540"/>
    </ligand>
</feature>
<evidence type="ECO:0000256" key="1">
    <source>
        <dbReference type="ARBA" id="ARBA00011009"/>
    </source>
</evidence>
<dbReference type="FunFam" id="3.40.50.720:FF:000019">
    <property type="entry name" value="Glycerol-3-phosphate dehydrogenase [NAD(P)+]"/>
    <property type="match status" value="1"/>
</dbReference>
<reference evidence="20" key="1">
    <citation type="submission" date="2020-07" db="EMBL/GenBank/DDBJ databases">
        <title>Koleobacter methoxysyntrophicus gen. nov., sp. nov., a novel anaerobic bacterium isolated from deep subsurface oil field and proposal of Koleobacterales ord. nov. in the phylum Firmicutes.</title>
        <authorList>
            <person name="Sakamoto S."/>
            <person name="Tamaki H."/>
        </authorList>
    </citation>
    <scope>NUCLEOTIDE SEQUENCE</scope>
    <source>
        <strain evidence="20">NRmbB1</strain>
    </source>
</reference>
<dbReference type="UniPathway" id="UPA00940"/>
<feature type="binding site" evidence="13">
    <location>
        <position position="138"/>
    </location>
    <ligand>
        <name>sn-glycerol 3-phosphate</name>
        <dbReference type="ChEBI" id="CHEBI:57597"/>
    </ligand>
</feature>
<feature type="binding site" evidence="13">
    <location>
        <position position="246"/>
    </location>
    <ligand>
        <name>sn-glycerol 3-phosphate</name>
        <dbReference type="ChEBI" id="CHEBI:57597"/>
    </ligand>
</feature>
<comment type="pathway">
    <text evidence="13">Membrane lipid metabolism; glycerophospholipid metabolism.</text>
</comment>
<dbReference type="GO" id="GO:0005829">
    <property type="term" value="C:cytosol"/>
    <property type="evidence" value="ECO:0007669"/>
    <property type="project" value="TreeGrafter"/>
</dbReference>
<feature type="binding site" evidence="13">
    <location>
        <position position="107"/>
    </location>
    <ligand>
        <name>sn-glycerol 3-phosphate</name>
        <dbReference type="ChEBI" id="CHEBI:57597"/>
    </ligand>
</feature>
<keyword evidence="13" id="KW-0547">Nucleotide-binding</keyword>
<organism evidence="20 21">
    <name type="scientific">Koleobacter methoxysyntrophicus</name>
    <dbReference type="NCBI Taxonomy" id="2751313"/>
    <lineage>
        <taxon>Bacteria</taxon>
        <taxon>Bacillati</taxon>
        <taxon>Bacillota</taxon>
        <taxon>Clostridia</taxon>
        <taxon>Koleobacterales</taxon>
        <taxon>Koleobacteraceae</taxon>
        <taxon>Koleobacter</taxon>
    </lineage>
</organism>
<evidence type="ECO:0000256" key="7">
    <source>
        <dbReference type="ARBA" id="ARBA00023209"/>
    </source>
</evidence>
<dbReference type="PANTHER" id="PTHR11728">
    <property type="entry name" value="GLYCEROL-3-PHOSPHATE DEHYDROGENASE"/>
    <property type="match status" value="1"/>
</dbReference>
<dbReference type="NCBIfam" id="NF000941">
    <property type="entry name" value="PRK00094.1-3"/>
    <property type="match status" value="1"/>
</dbReference>
<dbReference type="RefSeq" id="WP_206707099.1">
    <property type="nucleotide sequence ID" value="NZ_CP059066.1"/>
</dbReference>
<dbReference type="GO" id="GO:0008654">
    <property type="term" value="P:phospholipid biosynthetic process"/>
    <property type="evidence" value="ECO:0007669"/>
    <property type="project" value="UniProtKB-KW"/>
</dbReference>
<evidence type="ECO:0000256" key="2">
    <source>
        <dbReference type="ARBA" id="ARBA00022516"/>
    </source>
</evidence>
<dbReference type="NCBIfam" id="NF000942">
    <property type="entry name" value="PRK00094.1-4"/>
    <property type="match status" value="1"/>
</dbReference>
<evidence type="ECO:0000256" key="13">
    <source>
        <dbReference type="HAMAP-Rule" id="MF_00394"/>
    </source>
</evidence>
<dbReference type="SUPFAM" id="SSF48179">
    <property type="entry name" value="6-phosphogluconate dehydrogenase C-terminal domain-like"/>
    <property type="match status" value="1"/>
</dbReference>
<evidence type="ECO:0000256" key="16">
    <source>
        <dbReference type="PIRSR" id="PIRSR000114-3"/>
    </source>
</evidence>
<evidence type="ECO:0000259" key="18">
    <source>
        <dbReference type="Pfam" id="PF01210"/>
    </source>
</evidence>
<evidence type="ECO:0000256" key="14">
    <source>
        <dbReference type="PIRSR" id="PIRSR000114-1"/>
    </source>
</evidence>
<comment type="subcellular location">
    <subcellularLocation>
        <location evidence="13">Cytoplasm</location>
    </subcellularLocation>
</comment>
<dbReference type="NCBIfam" id="NF000940">
    <property type="entry name" value="PRK00094.1-2"/>
    <property type="match status" value="1"/>
</dbReference>
<comment type="catalytic activity">
    <reaction evidence="9">
        <text>sn-glycerol 3-phosphate + NADP(+) = dihydroxyacetone phosphate + NADPH + H(+)</text>
        <dbReference type="Rhea" id="RHEA:11096"/>
        <dbReference type="ChEBI" id="CHEBI:15378"/>
        <dbReference type="ChEBI" id="CHEBI:57597"/>
        <dbReference type="ChEBI" id="CHEBI:57642"/>
        <dbReference type="ChEBI" id="CHEBI:57783"/>
        <dbReference type="ChEBI" id="CHEBI:58349"/>
        <dbReference type="EC" id="1.1.1.94"/>
    </reaction>
    <physiologicalReaction direction="right-to-left" evidence="9">
        <dbReference type="Rhea" id="RHEA:11098"/>
    </physiologicalReaction>
</comment>
<sequence>MKKRVAVIGAGSWGTALAILLADKGYDVCLWGRRREYVEEMLETRENRDYLPGVKIPYGLQMTWDLEKSILNREYIVLVVPSHSMRQMVSQIRPFIDKNAVIISASKGLEVDTLKRMSEVIKEELHESMHKNIAAISGPSHAEEVSKGLPTTVVAAAPHKEIAESVQDLFITSKFRVYTNPDIIGVELGGALKNIIALGAGISDGLGFGDNTKAALMTRGIAEIARLGIAMGAEPLTFAGLSGIGDLIVTCTSIHSRNRRAGILIGQGKTLDEIYSNTKMVIEGVRTTKAAYKLQKEYNIEMPITSELYKVLFEAKNPLNAVKDLMERGRTHEIEEVAVQKSWHC</sequence>
<dbReference type="PANTHER" id="PTHR11728:SF1">
    <property type="entry name" value="GLYCEROL-3-PHOSPHATE DEHYDROGENASE [NAD(+)] 2, CHLOROPLASTIC"/>
    <property type="match status" value="1"/>
</dbReference>
<evidence type="ECO:0000256" key="17">
    <source>
        <dbReference type="RuleBase" id="RU000437"/>
    </source>
</evidence>
<evidence type="ECO:0000256" key="15">
    <source>
        <dbReference type="PIRSR" id="PIRSR000114-2"/>
    </source>
</evidence>
<feature type="binding site" evidence="13">
    <location>
        <position position="193"/>
    </location>
    <ligand>
        <name>sn-glycerol 3-phosphate</name>
        <dbReference type="ChEBI" id="CHEBI:57597"/>
    </ligand>
</feature>
<feature type="binding site" evidence="13">
    <location>
        <position position="12"/>
    </location>
    <ligand>
        <name>NADPH</name>
        <dbReference type="ChEBI" id="CHEBI:57783"/>
    </ligand>
</feature>
<dbReference type="GO" id="GO:0051287">
    <property type="term" value="F:NAD binding"/>
    <property type="evidence" value="ECO:0007669"/>
    <property type="project" value="InterPro"/>
</dbReference>
<feature type="binding site" evidence="13">
    <location>
        <position position="142"/>
    </location>
    <ligand>
        <name>NADPH</name>
        <dbReference type="ChEBI" id="CHEBI:57783"/>
    </ligand>
</feature>
<dbReference type="GO" id="GO:0005975">
    <property type="term" value="P:carbohydrate metabolic process"/>
    <property type="evidence" value="ECO:0007669"/>
    <property type="project" value="InterPro"/>
</dbReference>
<feature type="binding site" evidence="13">
    <location>
        <position position="33"/>
    </location>
    <ligand>
        <name>NADPH</name>
        <dbReference type="ChEBI" id="CHEBI:57783"/>
    </ligand>
</feature>
<feature type="binding site" evidence="13">
    <location>
        <position position="107"/>
    </location>
    <ligand>
        <name>NADPH</name>
        <dbReference type="ChEBI" id="CHEBI:57783"/>
    </ligand>
</feature>
<dbReference type="Pfam" id="PF01210">
    <property type="entry name" value="NAD_Gly3P_dh_N"/>
    <property type="match status" value="1"/>
</dbReference>
<keyword evidence="5 13" id="KW-0520">NAD</keyword>
<keyword evidence="8 13" id="KW-1208">Phospholipid metabolism</keyword>
<keyword evidence="21" id="KW-1185">Reference proteome</keyword>
<protein>
    <recommendedName>
        <fullName evidence="11 13">Glycerol-3-phosphate dehydrogenase [NAD(P)+]</fullName>
        <ecNumber evidence="10 13">1.1.1.94</ecNumber>
    </recommendedName>
    <alternativeName>
        <fullName evidence="13">NAD(P)(+)-dependent glycerol-3-phosphate dehydrogenase</fullName>
    </alternativeName>
    <alternativeName>
        <fullName evidence="12 13">NAD(P)H-dependent dihydroxyacetone-phosphate reductase</fullName>
    </alternativeName>
</protein>
<dbReference type="PRINTS" id="PR00077">
    <property type="entry name" value="GPDHDRGNASE"/>
</dbReference>
<evidence type="ECO:0000256" key="3">
    <source>
        <dbReference type="ARBA" id="ARBA00022857"/>
    </source>
</evidence>
<dbReference type="KEGG" id="kme:H0A61_02140"/>
<evidence type="ECO:0000256" key="11">
    <source>
        <dbReference type="ARBA" id="ARBA00069372"/>
    </source>
</evidence>
<feature type="domain" description="Glycerol-3-phosphate dehydrogenase NAD-dependent N-terminal" evidence="18">
    <location>
        <begin position="5"/>
        <end position="162"/>
    </location>
</feature>
<dbReference type="FunFam" id="1.10.1040.10:FF:000001">
    <property type="entry name" value="Glycerol-3-phosphate dehydrogenase [NAD(P)+]"/>
    <property type="match status" value="1"/>
</dbReference>
<dbReference type="Gene3D" id="3.40.50.720">
    <property type="entry name" value="NAD(P)-binding Rossmann-like Domain"/>
    <property type="match status" value="1"/>
</dbReference>
<feature type="binding site" evidence="13">
    <location>
        <position position="257"/>
    </location>
    <ligand>
        <name>NADPH</name>
        <dbReference type="ChEBI" id="CHEBI:57783"/>
    </ligand>
</feature>
<feature type="binding site" evidence="13">
    <location>
        <position position="256"/>
    </location>
    <ligand>
        <name>sn-glycerol 3-phosphate</name>
        <dbReference type="ChEBI" id="CHEBI:57597"/>
    </ligand>
</feature>
<feature type="binding site" evidence="13">
    <location>
        <position position="50"/>
    </location>
    <ligand>
        <name>NADPH</name>
        <dbReference type="ChEBI" id="CHEBI:57783"/>
    </ligand>
</feature>
<dbReference type="Proteomes" id="UP000662904">
    <property type="component" value="Chromosome"/>
</dbReference>
<feature type="binding site" evidence="13">
    <location>
        <position position="258"/>
    </location>
    <ligand>
        <name>sn-glycerol 3-phosphate</name>
        <dbReference type="ChEBI" id="CHEBI:57597"/>
    </ligand>
</feature>
<evidence type="ECO:0000256" key="6">
    <source>
        <dbReference type="ARBA" id="ARBA00023098"/>
    </source>
</evidence>
<dbReference type="InterPro" id="IPR036291">
    <property type="entry name" value="NAD(P)-bd_dom_sf"/>
</dbReference>
<keyword evidence="4 13" id="KW-0560">Oxidoreductase</keyword>
<feature type="binding site" evidence="16">
    <location>
        <begin position="9"/>
        <end position="14"/>
    </location>
    <ligand>
        <name>NAD(+)</name>
        <dbReference type="ChEBI" id="CHEBI:57540"/>
    </ligand>
</feature>
<feature type="active site" description="Proton acceptor" evidence="13 14">
    <location>
        <position position="193"/>
    </location>
</feature>
<dbReference type="PROSITE" id="PS00957">
    <property type="entry name" value="NAD_G3PDH"/>
    <property type="match status" value="1"/>
</dbReference>
<dbReference type="HAMAP" id="MF_00394">
    <property type="entry name" value="NAD_Glyc3P_dehydrog"/>
    <property type="match status" value="1"/>
</dbReference>
<dbReference type="GO" id="GO:0046168">
    <property type="term" value="P:glycerol-3-phosphate catabolic process"/>
    <property type="evidence" value="ECO:0007669"/>
    <property type="project" value="InterPro"/>
</dbReference>
<feature type="binding site" evidence="16">
    <location>
        <position position="257"/>
    </location>
    <ligand>
        <name>NAD(+)</name>
        <dbReference type="ChEBI" id="CHEBI:57540"/>
    </ligand>
</feature>
<dbReference type="InterPro" id="IPR011128">
    <property type="entry name" value="G3P_DH_NAD-dep_N"/>
</dbReference>
<dbReference type="SUPFAM" id="SSF51735">
    <property type="entry name" value="NAD(P)-binding Rossmann-fold domains"/>
    <property type="match status" value="1"/>
</dbReference>
<feature type="domain" description="Glycerol-3-phosphate dehydrogenase NAD-dependent C-terminal" evidence="19">
    <location>
        <begin position="182"/>
        <end position="322"/>
    </location>
</feature>
<comment type="catalytic activity">
    <reaction evidence="13">
        <text>sn-glycerol 3-phosphate + NAD(+) = dihydroxyacetone phosphate + NADH + H(+)</text>
        <dbReference type="Rhea" id="RHEA:11092"/>
        <dbReference type="ChEBI" id="CHEBI:15378"/>
        <dbReference type="ChEBI" id="CHEBI:57540"/>
        <dbReference type="ChEBI" id="CHEBI:57597"/>
        <dbReference type="ChEBI" id="CHEBI:57642"/>
        <dbReference type="ChEBI" id="CHEBI:57945"/>
        <dbReference type="EC" id="1.1.1.94"/>
    </reaction>
</comment>
<dbReference type="GO" id="GO:0046167">
    <property type="term" value="P:glycerol-3-phosphate biosynthetic process"/>
    <property type="evidence" value="ECO:0007669"/>
    <property type="project" value="UniProtKB-UniRule"/>
</dbReference>
<feature type="binding site" evidence="15">
    <location>
        <position position="107"/>
    </location>
    <ligand>
        <name>substrate</name>
    </ligand>
</feature>
<feature type="binding site" evidence="13">
    <location>
        <position position="257"/>
    </location>
    <ligand>
        <name>sn-glycerol 3-phosphate</name>
        <dbReference type="ChEBI" id="CHEBI:57597"/>
    </ligand>
</feature>
<evidence type="ECO:0000259" key="19">
    <source>
        <dbReference type="Pfam" id="PF07479"/>
    </source>
</evidence>
<dbReference type="EMBL" id="CP059066">
    <property type="protein sequence ID" value="QSQ09760.1"/>
    <property type="molecule type" value="Genomic_DNA"/>
</dbReference>
<feature type="binding site" evidence="13">
    <location>
        <position position="281"/>
    </location>
    <ligand>
        <name>NADPH</name>
        <dbReference type="ChEBI" id="CHEBI:57783"/>
    </ligand>
</feature>
<comment type="similarity">
    <text evidence="1 13 17">Belongs to the NAD-dependent glycerol-3-phosphate dehydrogenase family.</text>
</comment>
<dbReference type="EC" id="1.1.1.94" evidence="10 13"/>